<comment type="caution">
    <text evidence="2">The sequence shown here is derived from an EMBL/GenBank/DDBJ whole genome shotgun (WGS) entry which is preliminary data.</text>
</comment>
<gene>
    <name evidence="2" type="ORF">DNH61_25225</name>
</gene>
<dbReference type="OrthoDB" id="1273722at2"/>
<evidence type="ECO:0000313" key="2">
    <source>
        <dbReference type="EMBL" id="PZD93084.1"/>
    </source>
</evidence>
<organism evidence="2 3">
    <name type="scientific">Paenibacillus sambharensis</name>
    <dbReference type="NCBI Taxonomy" id="1803190"/>
    <lineage>
        <taxon>Bacteria</taxon>
        <taxon>Bacillati</taxon>
        <taxon>Bacillota</taxon>
        <taxon>Bacilli</taxon>
        <taxon>Bacillales</taxon>
        <taxon>Paenibacillaceae</taxon>
        <taxon>Paenibacillus</taxon>
    </lineage>
</organism>
<dbReference type="Proteomes" id="UP000249522">
    <property type="component" value="Unassembled WGS sequence"/>
</dbReference>
<dbReference type="AlphaFoldDB" id="A0A2W1LF99"/>
<accession>A0A2W1LF99</accession>
<feature type="domain" description="Thiopeptide-type bacteriocin biosynthesis" evidence="1">
    <location>
        <begin position="2"/>
        <end position="284"/>
    </location>
</feature>
<dbReference type="InterPro" id="IPR023809">
    <property type="entry name" value="Thiopep_bacteriocin_synth_dom"/>
</dbReference>
<protein>
    <recommendedName>
        <fullName evidence="1">Thiopeptide-type bacteriocin biosynthesis domain-containing protein</fullName>
    </recommendedName>
</protein>
<evidence type="ECO:0000259" key="1">
    <source>
        <dbReference type="Pfam" id="PF14028"/>
    </source>
</evidence>
<dbReference type="Pfam" id="PF14028">
    <property type="entry name" value="Lant_dehydr_C"/>
    <property type="match status" value="1"/>
</dbReference>
<sequence>MWVAYHIYYHNVSKYDELLILLAEHLERYRVSGSMNKWFFIRYWEGGPHLRVRMLNPSPMLIVDELLSKARAFMAIHPSLTQWSRDEYYANHKFDGEELDKNQLAWHEDGEIVSYEYMPEYDRYGGEAVMDHNENMFMCSSKLCVELLHMSKGEFFRKLLFSCALTSQLVIQLRSAYDCSNSEAYYTFYKEMWSSFVDGRGQDLKIMNFLHKNEVALEKASQILLASESVQGFISEIQSELQTIRSSVQDDYMDYIVASHIHMTNNRLGIPPVYEYFISDYLGQLLVERRA</sequence>
<keyword evidence="3" id="KW-1185">Reference proteome</keyword>
<reference evidence="2 3" key="1">
    <citation type="submission" date="2018-06" db="EMBL/GenBank/DDBJ databases">
        <title>Paenibacillus imtechensis sp. nov.</title>
        <authorList>
            <person name="Pinnaka A.K."/>
            <person name="Singh H."/>
            <person name="Kaur M."/>
        </authorList>
    </citation>
    <scope>NUCLEOTIDE SEQUENCE [LARGE SCALE GENOMIC DNA]</scope>
    <source>
        <strain evidence="2 3">SMB1</strain>
    </source>
</reference>
<dbReference type="NCBIfam" id="TIGR03891">
    <property type="entry name" value="thiopep_ocin"/>
    <property type="match status" value="1"/>
</dbReference>
<proteinExistence type="predicted"/>
<dbReference type="RefSeq" id="WP_111149726.1">
    <property type="nucleotide sequence ID" value="NZ_QKRB01000060.1"/>
</dbReference>
<evidence type="ECO:0000313" key="3">
    <source>
        <dbReference type="Proteomes" id="UP000249522"/>
    </source>
</evidence>
<dbReference type="EMBL" id="QKRB01000060">
    <property type="protein sequence ID" value="PZD93084.1"/>
    <property type="molecule type" value="Genomic_DNA"/>
</dbReference>
<name>A0A2W1LF99_9BACL</name>